<dbReference type="Proteomes" id="UP000541558">
    <property type="component" value="Unassembled WGS sequence"/>
</dbReference>
<dbReference type="AlphaFoldDB" id="A0A8H5BHN0"/>
<organism evidence="3 4">
    <name type="scientific">Ephemerocybe angulata</name>
    <dbReference type="NCBI Taxonomy" id="980116"/>
    <lineage>
        <taxon>Eukaryota</taxon>
        <taxon>Fungi</taxon>
        <taxon>Dikarya</taxon>
        <taxon>Basidiomycota</taxon>
        <taxon>Agaricomycotina</taxon>
        <taxon>Agaricomycetes</taxon>
        <taxon>Agaricomycetidae</taxon>
        <taxon>Agaricales</taxon>
        <taxon>Agaricineae</taxon>
        <taxon>Psathyrellaceae</taxon>
        <taxon>Ephemerocybe</taxon>
    </lineage>
</organism>
<sequence length="621" mass="69675">MSAPQKSHEASDLPTRKPSQRLFVYWDFEYRSLSALGRDIHRIRSCIKCYGKRSSRFDAFLAKWEHLAPETLKRVKARAEVLGVRLRFLPAVTRKMEYSVMLDKKLWSHVQNSPLDTRVVLVTVHDCSALIDRITSHGLSVVLISSLKPANLIPQMHSPTASESGGSSVKSTLFGVSISEASKSQARSTILSTTKHDSCSSTLADETPSKAKSIIEDPQSEEEAASLVSVFWDYESLPVPKKKRRKGRLVSIANRLEPFFSRFGKVADFRAYVSSPGNDPHNLRMALQEVNVEMHQVQPGTNSPNFHRIMDDVASSIEKRPSTKTIIIISRDENNRYGPLIEQLLLKGINVVRILTLPIRDEDEGTATVYASPEFKWELKNESPSTQKGEASNPFGLSLHGDRGEEQEIEEKEVEGELEEDEEDEEHEEQQEEDDDDEVTDGDVDEDGSTVQYLDVEDITLPFPSTLGLDTLSEWPLELYDDIDDMPIPLADDKTESALIVPPKSDQQTSRGGVVASIPYNLSSESEVEEELPDVDFDLDLSDLDNWEELSSSGTRLKAGDPDGHSSRESSIVSEFGETIDEVSGWACLVATRKRKIPMDEDRPLIDTSRLRLRKRNKTIF</sequence>
<feature type="region of interest" description="Disordered" evidence="1">
    <location>
        <begin position="551"/>
        <end position="573"/>
    </location>
</feature>
<feature type="compositionally biased region" description="Acidic residues" evidence="1">
    <location>
        <begin position="407"/>
        <end position="448"/>
    </location>
</feature>
<protein>
    <recommendedName>
        <fullName evidence="2">NYN domain-containing protein</fullName>
    </recommendedName>
</protein>
<feature type="domain" description="NYN" evidence="2">
    <location>
        <begin position="228"/>
        <end position="356"/>
    </location>
</feature>
<dbReference type="Pfam" id="PF01936">
    <property type="entry name" value="NYN"/>
    <property type="match status" value="1"/>
</dbReference>
<evidence type="ECO:0000313" key="3">
    <source>
        <dbReference type="EMBL" id="KAF5323056.1"/>
    </source>
</evidence>
<dbReference type="InterPro" id="IPR021139">
    <property type="entry name" value="NYN"/>
</dbReference>
<accession>A0A8H5BHN0</accession>
<reference evidence="3 4" key="1">
    <citation type="journal article" date="2020" name="ISME J.">
        <title>Uncovering the hidden diversity of litter-decomposition mechanisms in mushroom-forming fungi.</title>
        <authorList>
            <person name="Floudas D."/>
            <person name="Bentzer J."/>
            <person name="Ahren D."/>
            <person name="Johansson T."/>
            <person name="Persson P."/>
            <person name="Tunlid A."/>
        </authorList>
    </citation>
    <scope>NUCLEOTIDE SEQUENCE [LARGE SCALE GENOMIC DNA]</scope>
    <source>
        <strain evidence="3 4">CBS 175.51</strain>
    </source>
</reference>
<dbReference type="EMBL" id="JAACJK010000167">
    <property type="protein sequence ID" value="KAF5323056.1"/>
    <property type="molecule type" value="Genomic_DNA"/>
</dbReference>
<proteinExistence type="predicted"/>
<feature type="compositionally biased region" description="Basic and acidic residues" evidence="1">
    <location>
        <begin position="558"/>
        <end position="568"/>
    </location>
</feature>
<feature type="region of interest" description="Disordered" evidence="1">
    <location>
        <begin position="380"/>
        <end position="456"/>
    </location>
</feature>
<name>A0A8H5BHN0_9AGAR</name>
<dbReference type="OrthoDB" id="10669132at2759"/>
<evidence type="ECO:0000259" key="2">
    <source>
        <dbReference type="Pfam" id="PF01936"/>
    </source>
</evidence>
<evidence type="ECO:0000313" key="4">
    <source>
        <dbReference type="Proteomes" id="UP000541558"/>
    </source>
</evidence>
<gene>
    <name evidence="3" type="ORF">D9611_009374</name>
</gene>
<dbReference type="GO" id="GO:0004540">
    <property type="term" value="F:RNA nuclease activity"/>
    <property type="evidence" value="ECO:0007669"/>
    <property type="project" value="InterPro"/>
</dbReference>
<evidence type="ECO:0000256" key="1">
    <source>
        <dbReference type="SAM" id="MobiDB-lite"/>
    </source>
</evidence>
<comment type="caution">
    <text evidence="3">The sequence shown here is derived from an EMBL/GenBank/DDBJ whole genome shotgun (WGS) entry which is preliminary data.</text>
</comment>
<keyword evidence="4" id="KW-1185">Reference proteome</keyword>
<feature type="region of interest" description="Disordered" evidence="1">
    <location>
        <begin position="198"/>
        <end position="218"/>
    </location>
</feature>